<evidence type="ECO:0000313" key="2">
    <source>
        <dbReference type="EMBL" id="NYE74670.1"/>
    </source>
</evidence>
<dbReference type="RefSeq" id="WP_179757153.1">
    <property type="nucleotide sequence ID" value="NZ_JACCBU010000001.1"/>
</dbReference>
<protein>
    <submittedName>
        <fullName evidence="2">SAM-dependent methyltransferase</fullName>
    </submittedName>
</protein>
<keyword evidence="2" id="KW-0489">Methyltransferase</keyword>
<dbReference type="GO" id="GO:0032259">
    <property type="term" value="P:methylation"/>
    <property type="evidence" value="ECO:0007669"/>
    <property type="project" value="UniProtKB-KW"/>
</dbReference>
<dbReference type="AlphaFoldDB" id="A0A7Y9LF77"/>
<evidence type="ECO:0000259" key="1">
    <source>
        <dbReference type="Pfam" id="PF08242"/>
    </source>
</evidence>
<evidence type="ECO:0000313" key="3">
    <source>
        <dbReference type="Proteomes" id="UP000569914"/>
    </source>
</evidence>
<dbReference type="InterPro" id="IPR013217">
    <property type="entry name" value="Methyltransf_12"/>
</dbReference>
<reference evidence="2 3" key="1">
    <citation type="submission" date="2020-07" db="EMBL/GenBank/DDBJ databases">
        <title>Sequencing the genomes of 1000 actinobacteria strains.</title>
        <authorList>
            <person name="Klenk H.-P."/>
        </authorList>
    </citation>
    <scope>NUCLEOTIDE SEQUENCE [LARGE SCALE GENOMIC DNA]</scope>
    <source>
        <strain evidence="2 3">DSM 22083</strain>
    </source>
</reference>
<keyword evidence="2" id="KW-0808">Transferase</keyword>
<gene>
    <name evidence="2" type="ORF">BKA15_005999</name>
</gene>
<dbReference type="SUPFAM" id="SSF53335">
    <property type="entry name" value="S-adenosyl-L-methionine-dependent methyltransferases"/>
    <property type="match status" value="1"/>
</dbReference>
<keyword evidence="3" id="KW-1185">Reference proteome</keyword>
<dbReference type="Pfam" id="PF08242">
    <property type="entry name" value="Methyltransf_12"/>
    <property type="match status" value="1"/>
</dbReference>
<organism evidence="2 3">
    <name type="scientific">Microlunatus parietis</name>
    <dbReference type="NCBI Taxonomy" id="682979"/>
    <lineage>
        <taxon>Bacteria</taxon>
        <taxon>Bacillati</taxon>
        <taxon>Actinomycetota</taxon>
        <taxon>Actinomycetes</taxon>
        <taxon>Propionibacteriales</taxon>
        <taxon>Propionibacteriaceae</taxon>
        <taxon>Microlunatus</taxon>
    </lineage>
</organism>
<dbReference type="PANTHER" id="PTHR43464">
    <property type="entry name" value="METHYLTRANSFERASE"/>
    <property type="match status" value="1"/>
</dbReference>
<feature type="domain" description="Methyltransferase type 12" evidence="1">
    <location>
        <begin position="59"/>
        <end position="161"/>
    </location>
</feature>
<dbReference type="Proteomes" id="UP000569914">
    <property type="component" value="Unassembled WGS sequence"/>
</dbReference>
<sequence length="294" mass="32410">MPEPAYLTANRANWDDRAVAHVASPDYRVADFDDPEFLSDVVRFDAQRLGDVRGLRTVHLQCHIGTDTISLARLGAKITGVDLSPVSIDHARELAARTSAQADFVVADVYSAPAALDAGSDLDQGGGFDLVYTSIGALCWLPDIDRWAQVVAELLRPGGGLFLRDGHPMLHATNESRPDGLLTLEYPYFETEPLIWDGDGTYVQTDHKITHTTSYQWNHGLGELITALLRHGLELTLFEEHDTAPHEAIPGRMTQLGNGEWRLTDHPERLPLTFTIAATKRPRSGDGFRLPAAR</sequence>
<name>A0A7Y9LF77_9ACTN</name>
<dbReference type="PANTHER" id="PTHR43464:SF82">
    <property type="entry name" value="METHYLTRANSFERASE DOMAIN-CONTAINING PROTEIN"/>
    <property type="match status" value="1"/>
</dbReference>
<comment type="caution">
    <text evidence="2">The sequence shown here is derived from an EMBL/GenBank/DDBJ whole genome shotgun (WGS) entry which is preliminary data.</text>
</comment>
<dbReference type="GO" id="GO:0008168">
    <property type="term" value="F:methyltransferase activity"/>
    <property type="evidence" value="ECO:0007669"/>
    <property type="project" value="UniProtKB-KW"/>
</dbReference>
<accession>A0A7Y9LF77</accession>
<dbReference type="CDD" id="cd02440">
    <property type="entry name" value="AdoMet_MTases"/>
    <property type="match status" value="1"/>
</dbReference>
<proteinExistence type="predicted"/>
<dbReference type="InterPro" id="IPR029063">
    <property type="entry name" value="SAM-dependent_MTases_sf"/>
</dbReference>
<dbReference type="EMBL" id="JACCBU010000001">
    <property type="protein sequence ID" value="NYE74670.1"/>
    <property type="molecule type" value="Genomic_DNA"/>
</dbReference>
<dbReference type="Gene3D" id="3.40.50.150">
    <property type="entry name" value="Vaccinia Virus protein VP39"/>
    <property type="match status" value="1"/>
</dbReference>